<comment type="similarity">
    <text evidence="1 4">Belongs to the glycosyl hydrolase 32 family.</text>
</comment>
<reference evidence="7 8" key="1">
    <citation type="submission" date="2019-05" db="EMBL/GenBank/DDBJ databases">
        <title>Mikania micrantha, genome provides insights into the molecular mechanism of rapid growth.</title>
        <authorList>
            <person name="Liu B."/>
        </authorList>
    </citation>
    <scope>NUCLEOTIDE SEQUENCE [LARGE SCALE GENOMIC DNA]</scope>
    <source>
        <strain evidence="7">NLD-2019</strain>
        <tissue evidence="7">Leaf</tissue>
    </source>
</reference>
<dbReference type="CDD" id="cd18624">
    <property type="entry name" value="GH32_Fruct1-like"/>
    <property type="match status" value="1"/>
</dbReference>
<proteinExistence type="inferred from homology"/>
<gene>
    <name evidence="7" type="ORF">E3N88_27263</name>
</gene>
<evidence type="ECO:0000256" key="4">
    <source>
        <dbReference type="RuleBase" id="RU362110"/>
    </source>
</evidence>
<keyword evidence="8" id="KW-1185">Reference proteome</keyword>
<dbReference type="InterPro" id="IPR023296">
    <property type="entry name" value="Glyco_hydro_beta-prop_sf"/>
</dbReference>
<dbReference type="FunFam" id="2.60.120.560:FF:000002">
    <property type="entry name" value="Beta-fructofuranosidase, insoluble isoenzyme CWINV1"/>
    <property type="match status" value="1"/>
</dbReference>
<evidence type="ECO:0000313" key="8">
    <source>
        <dbReference type="Proteomes" id="UP000326396"/>
    </source>
</evidence>
<dbReference type="Proteomes" id="UP000326396">
    <property type="component" value="Linkage Group LG4"/>
</dbReference>
<dbReference type="SUPFAM" id="SSF49899">
    <property type="entry name" value="Concanavalin A-like lectins/glucanases"/>
    <property type="match status" value="1"/>
</dbReference>
<dbReference type="SUPFAM" id="SSF75005">
    <property type="entry name" value="Arabinanase/levansucrase/invertase"/>
    <property type="match status" value="1"/>
</dbReference>
<feature type="domain" description="Glycosyl hydrolase family 32 C-terminal" evidence="6">
    <location>
        <begin position="323"/>
        <end position="516"/>
    </location>
</feature>
<keyword evidence="3 4" id="KW-0326">Glycosidase</keyword>
<sequence>MTGLLVQMGADGFADPNGPMYYKGVYHLFYQYNPYGPLWGNMSWGHAISYDLVNWVHLDVALSPNMPYDIKGCFSGSTTILPNGEPAILYTGVDANGHQVQNLAFPRNISNPLLTEWVKSSLNPILSPPHGIDPLLYRDPSTGWIGPDGEWRVVIGSEIDHQGSAILYKSKDFSHWIRSSSPLHFSNKTSMWECPDFYPVIVNGKNGLDASAQGKNIRHVLKASFNNYDYYVLGNYDPKTDRYMVDVDFMDSYGSLRYDYGRFYASKSFYDGKKKRRILWSWVNEGDSDSDAISKGWSGLQSIPRSIWLSEKGDQLVQWPVKELEKLRTRKMHFKNKELKGGSLVEISGITASQADVEVTFSLSNLKEADVLNVEAVDPQILCTQKNASTSGKFGPFGLLVLASKDLTEHTAVFFRVFRTDNNFRVLMCADQSRSSLRPNVDKSIYGAFLELDPQYARISLRTLIDHSIIESFGANGLVCITARVYPELAVEEQAHLYAFNNGTQSLSISSLNAWSMKKAQVVSIKKRRKPIK</sequence>
<evidence type="ECO:0000256" key="2">
    <source>
        <dbReference type="ARBA" id="ARBA00022801"/>
    </source>
</evidence>
<dbReference type="Gene3D" id="2.60.120.560">
    <property type="entry name" value="Exo-inulinase, domain 1"/>
    <property type="match status" value="1"/>
</dbReference>
<name>A0A5N6MZ52_9ASTR</name>
<dbReference type="GO" id="GO:0005975">
    <property type="term" value="P:carbohydrate metabolic process"/>
    <property type="evidence" value="ECO:0007669"/>
    <property type="project" value="InterPro"/>
</dbReference>
<dbReference type="OrthoDB" id="202537at2759"/>
<comment type="caution">
    <text evidence="7">The sequence shown here is derived from an EMBL/GenBank/DDBJ whole genome shotgun (WGS) entry which is preliminary data.</text>
</comment>
<evidence type="ECO:0000259" key="6">
    <source>
        <dbReference type="Pfam" id="PF08244"/>
    </source>
</evidence>
<dbReference type="Pfam" id="PF00251">
    <property type="entry name" value="Glyco_hydro_32N"/>
    <property type="match status" value="1"/>
</dbReference>
<accession>A0A5N6MZ52</accession>
<dbReference type="InterPro" id="IPR013148">
    <property type="entry name" value="Glyco_hydro_32_N"/>
</dbReference>
<evidence type="ECO:0000259" key="5">
    <source>
        <dbReference type="Pfam" id="PF00251"/>
    </source>
</evidence>
<dbReference type="Pfam" id="PF08244">
    <property type="entry name" value="Glyco_hydro_32C"/>
    <property type="match status" value="1"/>
</dbReference>
<organism evidence="7 8">
    <name type="scientific">Mikania micrantha</name>
    <name type="common">bitter vine</name>
    <dbReference type="NCBI Taxonomy" id="192012"/>
    <lineage>
        <taxon>Eukaryota</taxon>
        <taxon>Viridiplantae</taxon>
        <taxon>Streptophyta</taxon>
        <taxon>Embryophyta</taxon>
        <taxon>Tracheophyta</taxon>
        <taxon>Spermatophyta</taxon>
        <taxon>Magnoliopsida</taxon>
        <taxon>eudicotyledons</taxon>
        <taxon>Gunneridae</taxon>
        <taxon>Pentapetalae</taxon>
        <taxon>asterids</taxon>
        <taxon>campanulids</taxon>
        <taxon>Asterales</taxon>
        <taxon>Asteraceae</taxon>
        <taxon>Asteroideae</taxon>
        <taxon>Heliantheae alliance</taxon>
        <taxon>Eupatorieae</taxon>
        <taxon>Mikania</taxon>
    </lineage>
</organism>
<dbReference type="SMART" id="SM00640">
    <property type="entry name" value="Glyco_32"/>
    <property type="match status" value="1"/>
</dbReference>
<dbReference type="InterPro" id="IPR050551">
    <property type="entry name" value="Fructan_Metab_Enzymes"/>
</dbReference>
<keyword evidence="2 4" id="KW-0378">Hydrolase</keyword>
<dbReference type="PANTHER" id="PTHR31953">
    <property type="entry name" value="BETA-FRUCTOFURANOSIDASE, INSOLUBLE ISOENZYME CWINV1-RELATED"/>
    <property type="match status" value="1"/>
</dbReference>
<dbReference type="InterPro" id="IPR001362">
    <property type="entry name" value="Glyco_hydro_32"/>
</dbReference>
<dbReference type="Gene3D" id="2.115.10.20">
    <property type="entry name" value="Glycosyl hydrolase domain, family 43"/>
    <property type="match status" value="1"/>
</dbReference>
<protein>
    <submittedName>
        <fullName evidence="7">Uncharacterized protein</fullName>
    </submittedName>
</protein>
<feature type="domain" description="Glycosyl hydrolase family 32 N-terminal" evidence="5">
    <location>
        <begin position="14"/>
        <end position="320"/>
    </location>
</feature>
<dbReference type="InterPro" id="IPR013320">
    <property type="entry name" value="ConA-like_dom_sf"/>
</dbReference>
<dbReference type="EMBL" id="SZYD01000014">
    <property type="protein sequence ID" value="KAD4178672.1"/>
    <property type="molecule type" value="Genomic_DNA"/>
</dbReference>
<dbReference type="GO" id="GO:0004553">
    <property type="term" value="F:hydrolase activity, hydrolyzing O-glycosyl compounds"/>
    <property type="evidence" value="ECO:0007669"/>
    <property type="project" value="InterPro"/>
</dbReference>
<dbReference type="AlphaFoldDB" id="A0A5N6MZ52"/>
<dbReference type="InterPro" id="IPR013189">
    <property type="entry name" value="Glyco_hydro_32_C"/>
</dbReference>
<evidence type="ECO:0000313" key="7">
    <source>
        <dbReference type="EMBL" id="KAD4178672.1"/>
    </source>
</evidence>
<evidence type="ECO:0000256" key="1">
    <source>
        <dbReference type="ARBA" id="ARBA00009902"/>
    </source>
</evidence>
<evidence type="ECO:0000256" key="3">
    <source>
        <dbReference type="ARBA" id="ARBA00023295"/>
    </source>
</evidence>